<sequence>MSITQESLPAPTEARDSQTPPAGGYENPFSEALTAPEPVASVGLLPWTESLTPFAEPASGPGPARGQDVLYAQALAELHDEAFDEALTDLVAETAGAVDERFESESTGYGTERERIGDAHLAPLGLEAERYLDRLSDAIGETDVASLTGEQFDALLDSMDTAGEGLTPAGEEFLGGLIRKAKGAVKFVANAAKKVAGTVVGPLLRGALAKLKGLVRPLLKRVLAFAIGRLPAPLQPAARALAAKITLEAEALAEAEAYEGTEGLAAAPAMPTDPELLAESFDAVVAEALASAADTASRGDAVAASLREEPESFGAQDELRGDEGRELEALAEARAELIDRIGSAGEGEDLAPAVENFVPALLAALRLGIRLIGRPRVVGFLAKYVAQLIGRWTGPQLSGPLAHAVVDAGLRLLQLESPSDESESEAAPTLLAATVEDTVRRLAEAEDYTLDSEDLLQLAVAEAFEQAVATNFPSALVRRGLQQAPTLAGSFVTRRARSVHPFRRYTRVPEVEITPQVAEAVRTFGGVTLAAALRAAGLTLPLRARVHIYEAVAGTTLPGIAARDRGAGRAGAGRRPWRRMHPLTPQAAGLLLREPRLGVAAPAAFLRSRGRVAAGQRFYVLEPVGGPAAGRPPAGAADRPSQPRVVVDLPQARIDVVVHLADADAQGIAAAVRQGAGVPALLKALSGAFRGLDFARPGRGVVIRKETGEGEDFSLAGITGGVAPAVLGALRKRVRGWFLTQLAQWARSRGEEFARAAGQGKGVTVRVGLTGVPGLALVHDAVNGRLSADSLRTVLDGSAFRGTPQGQVTVTSGWQLP</sequence>
<evidence type="ECO:0000313" key="2">
    <source>
        <dbReference type="EMBL" id="GAA2198678.1"/>
    </source>
</evidence>
<evidence type="ECO:0000256" key="1">
    <source>
        <dbReference type="SAM" id="MobiDB-lite"/>
    </source>
</evidence>
<feature type="region of interest" description="Disordered" evidence="1">
    <location>
        <begin position="1"/>
        <end position="32"/>
    </location>
</feature>
<comment type="caution">
    <text evidence="2">The sequence shown here is derived from an EMBL/GenBank/DDBJ whole genome shotgun (WGS) entry which is preliminary data.</text>
</comment>
<evidence type="ECO:0000313" key="3">
    <source>
        <dbReference type="Proteomes" id="UP001500432"/>
    </source>
</evidence>
<proteinExistence type="predicted"/>
<gene>
    <name evidence="2" type="ORF">GCM10009849_12280</name>
</gene>
<reference evidence="3" key="1">
    <citation type="journal article" date="2019" name="Int. J. Syst. Evol. Microbiol.">
        <title>The Global Catalogue of Microorganisms (GCM) 10K type strain sequencing project: providing services to taxonomists for standard genome sequencing and annotation.</title>
        <authorList>
            <consortium name="The Broad Institute Genomics Platform"/>
            <consortium name="The Broad Institute Genome Sequencing Center for Infectious Disease"/>
            <person name="Wu L."/>
            <person name="Ma J."/>
        </authorList>
    </citation>
    <scope>NUCLEOTIDE SEQUENCE [LARGE SCALE GENOMIC DNA]</scope>
    <source>
        <strain evidence="3">JCM 16034</strain>
    </source>
</reference>
<organism evidence="2 3">
    <name type="scientific">Sinomonas flava</name>
    <dbReference type="NCBI Taxonomy" id="496857"/>
    <lineage>
        <taxon>Bacteria</taxon>
        <taxon>Bacillati</taxon>
        <taxon>Actinomycetota</taxon>
        <taxon>Actinomycetes</taxon>
        <taxon>Micrococcales</taxon>
        <taxon>Micrococcaceae</taxon>
        <taxon>Sinomonas</taxon>
    </lineage>
</organism>
<protein>
    <submittedName>
        <fullName evidence="2">Uncharacterized protein</fullName>
    </submittedName>
</protein>
<dbReference type="EMBL" id="BAAAQW010000003">
    <property type="protein sequence ID" value="GAA2198678.1"/>
    <property type="molecule type" value="Genomic_DNA"/>
</dbReference>
<accession>A0ABP5NL21</accession>
<keyword evidence="3" id="KW-1185">Reference proteome</keyword>
<dbReference type="RefSeq" id="WP_344298782.1">
    <property type="nucleotide sequence ID" value="NZ_BAAAQW010000003.1"/>
</dbReference>
<name>A0ABP5NL21_9MICC</name>
<dbReference type="Proteomes" id="UP001500432">
    <property type="component" value="Unassembled WGS sequence"/>
</dbReference>